<evidence type="ECO:0000256" key="1">
    <source>
        <dbReference type="SAM" id="Phobius"/>
    </source>
</evidence>
<reference evidence="2 3" key="1">
    <citation type="submission" date="2024-04" db="EMBL/GenBank/DDBJ databases">
        <title>Draft genome sequence of Pseudophaeobacter arcticus NBRC 116598.</title>
        <authorList>
            <person name="Miyakawa T."/>
            <person name="Kusuya Y."/>
            <person name="Miura T."/>
        </authorList>
    </citation>
    <scope>NUCLEOTIDE SEQUENCE [LARGE SCALE GENOMIC DNA]</scope>
    <source>
        <strain evidence="2 3">SU-CL00105</strain>
    </source>
</reference>
<accession>A0ABQ0AG41</accession>
<keyword evidence="1" id="KW-1133">Transmembrane helix</keyword>
<evidence type="ECO:0008006" key="4">
    <source>
        <dbReference type="Google" id="ProtNLM"/>
    </source>
</evidence>
<proteinExistence type="predicted"/>
<feature type="transmembrane region" description="Helical" evidence="1">
    <location>
        <begin position="21"/>
        <end position="44"/>
    </location>
</feature>
<feature type="transmembrane region" description="Helical" evidence="1">
    <location>
        <begin position="141"/>
        <end position="169"/>
    </location>
</feature>
<sequence length="250" mass="27573">MKSWSIFAHSFGMVFRNLKQALQIGLVPVVIAFVGVFAALSYIGVSVSVLQDEQALGLLIANSWMVFFATWVFVMIMMLWIVTSWHRFVLLEEYPQGWVPPFRFDRILSYIGHALMLGILMMIAMIPAAIVMFGLSAMSPVLAGVFAIILVLSAVVGLYRLLPVLPAAAIGKSLKIKEAWEATTGETWTIVGLILIGFLFQLLLNIMAALFVLVPIIGPIVLYAVLLVMSLVNVSILTTLYGHYIEGRPI</sequence>
<keyword evidence="1" id="KW-0472">Membrane</keyword>
<keyword evidence="3" id="KW-1185">Reference proteome</keyword>
<comment type="caution">
    <text evidence="2">The sequence shown here is derived from an EMBL/GenBank/DDBJ whole genome shotgun (WGS) entry which is preliminary data.</text>
</comment>
<keyword evidence="1" id="KW-0812">Transmembrane</keyword>
<dbReference type="RefSeq" id="WP_295449483.1">
    <property type="nucleotide sequence ID" value="NZ_BAABWU010000001.1"/>
</dbReference>
<dbReference type="EMBL" id="BAABWU010000001">
    <property type="protein sequence ID" value="GAA6194793.1"/>
    <property type="molecule type" value="Genomic_DNA"/>
</dbReference>
<feature type="transmembrane region" description="Helical" evidence="1">
    <location>
        <begin position="220"/>
        <end position="241"/>
    </location>
</feature>
<protein>
    <recommendedName>
        <fullName evidence="4">Glycerophosphoryl diester phosphodiesterase membrane domain-containing protein</fullName>
    </recommendedName>
</protein>
<gene>
    <name evidence="2" type="ORF">NBRC116598_02370</name>
</gene>
<feature type="transmembrane region" description="Helical" evidence="1">
    <location>
        <begin position="190"/>
        <end position="214"/>
    </location>
</feature>
<organism evidence="2 3">
    <name type="scientific">Pseudophaeobacter arcticus</name>
    <dbReference type="NCBI Taxonomy" id="385492"/>
    <lineage>
        <taxon>Bacteria</taxon>
        <taxon>Pseudomonadati</taxon>
        <taxon>Pseudomonadota</taxon>
        <taxon>Alphaproteobacteria</taxon>
        <taxon>Rhodobacterales</taxon>
        <taxon>Paracoccaceae</taxon>
        <taxon>Pseudophaeobacter</taxon>
    </lineage>
</organism>
<name>A0ABQ0AG41_9RHOB</name>
<dbReference type="Proteomes" id="UP001441944">
    <property type="component" value="Unassembled WGS sequence"/>
</dbReference>
<evidence type="ECO:0000313" key="2">
    <source>
        <dbReference type="EMBL" id="GAA6194793.1"/>
    </source>
</evidence>
<feature type="transmembrane region" description="Helical" evidence="1">
    <location>
        <begin position="107"/>
        <end position="135"/>
    </location>
</feature>
<feature type="transmembrane region" description="Helical" evidence="1">
    <location>
        <begin position="64"/>
        <end position="86"/>
    </location>
</feature>
<evidence type="ECO:0000313" key="3">
    <source>
        <dbReference type="Proteomes" id="UP001441944"/>
    </source>
</evidence>